<dbReference type="CDD" id="cd08977">
    <property type="entry name" value="SusD"/>
    <property type="match status" value="1"/>
</dbReference>
<keyword evidence="5" id="KW-0998">Cell outer membrane</keyword>
<evidence type="ECO:0000259" key="8">
    <source>
        <dbReference type="Pfam" id="PF14322"/>
    </source>
</evidence>
<dbReference type="InterPro" id="IPR033985">
    <property type="entry name" value="SusD-like_N"/>
</dbReference>
<organism evidence="9 10">
    <name type="scientific">Phocaeicola acetigenes</name>
    <dbReference type="NCBI Taxonomy" id="3016083"/>
    <lineage>
        <taxon>Bacteria</taxon>
        <taxon>Pseudomonadati</taxon>
        <taxon>Bacteroidota</taxon>
        <taxon>Bacteroidia</taxon>
        <taxon>Bacteroidales</taxon>
        <taxon>Bacteroidaceae</taxon>
        <taxon>Phocaeicola</taxon>
    </lineage>
</organism>
<dbReference type="Pfam" id="PF14322">
    <property type="entry name" value="SusD-like_3"/>
    <property type="match status" value="1"/>
</dbReference>
<dbReference type="Pfam" id="PF07980">
    <property type="entry name" value="SusD_RagB"/>
    <property type="match status" value="1"/>
</dbReference>
<evidence type="ECO:0000313" key="9">
    <source>
        <dbReference type="EMBL" id="MCZ8372998.1"/>
    </source>
</evidence>
<name>A0ABT4PIZ1_9BACT</name>
<gene>
    <name evidence="9" type="ORF">O6P32_09820</name>
</gene>
<dbReference type="SUPFAM" id="SSF48452">
    <property type="entry name" value="TPR-like"/>
    <property type="match status" value="1"/>
</dbReference>
<dbReference type="PROSITE" id="PS51257">
    <property type="entry name" value="PROKAR_LIPOPROTEIN"/>
    <property type="match status" value="1"/>
</dbReference>
<dbReference type="Gene3D" id="1.25.40.390">
    <property type="match status" value="1"/>
</dbReference>
<evidence type="ECO:0000256" key="6">
    <source>
        <dbReference type="SAM" id="MobiDB-lite"/>
    </source>
</evidence>
<comment type="similarity">
    <text evidence="2">Belongs to the SusD family.</text>
</comment>
<keyword evidence="3" id="KW-0732">Signal</keyword>
<dbReference type="EMBL" id="JAPZVM010000008">
    <property type="protein sequence ID" value="MCZ8372998.1"/>
    <property type="molecule type" value="Genomic_DNA"/>
</dbReference>
<protein>
    <submittedName>
        <fullName evidence="9">RagB/SusD family nutrient uptake outer membrane protein</fullName>
    </submittedName>
</protein>
<evidence type="ECO:0000256" key="3">
    <source>
        <dbReference type="ARBA" id="ARBA00022729"/>
    </source>
</evidence>
<dbReference type="InterPro" id="IPR012944">
    <property type="entry name" value="SusD_RagB_dom"/>
</dbReference>
<accession>A0ABT4PIZ1</accession>
<dbReference type="InterPro" id="IPR011990">
    <property type="entry name" value="TPR-like_helical_dom_sf"/>
</dbReference>
<keyword evidence="4" id="KW-0472">Membrane</keyword>
<proteinExistence type="inferred from homology"/>
<evidence type="ECO:0000256" key="2">
    <source>
        <dbReference type="ARBA" id="ARBA00006275"/>
    </source>
</evidence>
<evidence type="ECO:0000259" key="7">
    <source>
        <dbReference type="Pfam" id="PF07980"/>
    </source>
</evidence>
<comment type="caution">
    <text evidence="9">The sequence shown here is derived from an EMBL/GenBank/DDBJ whole genome shotgun (WGS) entry which is preliminary data.</text>
</comment>
<reference evidence="9" key="1">
    <citation type="submission" date="2022-12" db="EMBL/GenBank/DDBJ databases">
        <title>Phocaeicola acetigenes sp. nov., isolated feces from a healthy human.</title>
        <authorList>
            <person name="Do H."/>
            <person name="Ha Y.B."/>
            <person name="Kim J.-S."/>
            <person name="Suh M.K."/>
            <person name="Kim H.S."/>
            <person name="Lee J.-S."/>
        </authorList>
    </citation>
    <scope>NUCLEOTIDE SEQUENCE</scope>
    <source>
        <strain evidence="9">KGMB11183</strain>
    </source>
</reference>
<feature type="domain" description="RagB/SusD" evidence="7">
    <location>
        <begin position="291"/>
        <end position="507"/>
    </location>
</feature>
<evidence type="ECO:0000313" key="10">
    <source>
        <dbReference type="Proteomes" id="UP001141933"/>
    </source>
</evidence>
<evidence type="ECO:0000256" key="4">
    <source>
        <dbReference type="ARBA" id="ARBA00023136"/>
    </source>
</evidence>
<sequence>MKLNKLLYISLFLPLFSSCSLDREPYGLNNLWSSEENAQKALDAAYVPLYEEEGFGEGHWWAGLLSDDMVINREDAAMGQLSNFTAVTNTYWAMYDNWKVMYKVIRRANDVLANVPNIEMAESKKRIMLGEANYLCAFSYFFLAKRYGGLPFYDYNNPTEFNKPRETKEQTYKNIETYLLNAIEYFRDIDGQPLWERTSDDWGRPNLGAAYGLLAKVYAHWGKMDKCKEMAWEVINSGKYSLEKANDNGFDYLFSPAGEKSNEVLFNLTQLPERHKCSIISVVPMSSSLTGGTGWFYFAPTQSLRDAFKEGDLRRKTTVAQDGDEYSWIGKTFVLKTNPTEQDRQEIEAEGKTLGNINDMTTGYMCVKYANAYSTMSGWVWEPGADVPLLRYSDVLLLYVEALMNEKGLNSSNRDAMTSDATILKYFNEVHERAFAQTPGYDHKDQINFMDLVNERRCELAYEDERHYDLVRWEMAKEVYAQGNSPRNFDPAKHRHMPLPQSEIENSNGVLINNPAPGYSDFGNAQ</sequence>
<evidence type="ECO:0000256" key="5">
    <source>
        <dbReference type="ARBA" id="ARBA00023237"/>
    </source>
</evidence>
<feature type="domain" description="SusD-like N-terminal" evidence="8">
    <location>
        <begin position="36"/>
        <end position="218"/>
    </location>
</feature>
<evidence type="ECO:0000256" key="1">
    <source>
        <dbReference type="ARBA" id="ARBA00004442"/>
    </source>
</evidence>
<comment type="subcellular location">
    <subcellularLocation>
        <location evidence="1">Cell outer membrane</location>
    </subcellularLocation>
</comment>
<keyword evidence="10" id="KW-1185">Reference proteome</keyword>
<dbReference type="Proteomes" id="UP001141933">
    <property type="component" value="Unassembled WGS sequence"/>
</dbReference>
<dbReference type="RefSeq" id="WP_269878302.1">
    <property type="nucleotide sequence ID" value="NZ_JAPZVM010000008.1"/>
</dbReference>
<feature type="region of interest" description="Disordered" evidence="6">
    <location>
        <begin position="506"/>
        <end position="526"/>
    </location>
</feature>